<accession>A0ABT3Q6Y3</accession>
<name>A0ABT3Q6Y3_9PROT</name>
<evidence type="ECO:0000313" key="1">
    <source>
        <dbReference type="EMBL" id="MCX2561063.1"/>
    </source>
</evidence>
<evidence type="ECO:0000313" key="2">
    <source>
        <dbReference type="Proteomes" id="UP001526446"/>
    </source>
</evidence>
<keyword evidence="2" id="KW-1185">Reference proteome</keyword>
<dbReference type="EMBL" id="JAPIUX010000004">
    <property type="protein sequence ID" value="MCX2561063.1"/>
    <property type="molecule type" value="Genomic_DNA"/>
</dbReference>
<dbReference type="Proteomes" id="UP001526446">
    <property type="component" value="Unassembled WGS sequence"/>
</dbReference>
<proteinExistence type="predicted"/>
<gene>
    <name evidence="1" type="ORF">OQ252_06580</name>
</gene>
<dbReference type="RefSeq" id="WP_166121287.1">
    <property type="nucleotide sequence ID" value="NZ_JBHLZV010000077.1"/>
</dbReference>
<protein>
    <submittedName>
        <fullName evidence="1">Uncharacterized protein</fullName>
    </submittedName>
</protein>
<reference evidence="1 2" key="1">
    <citation type="submission" date="2022-11" db="EMBL/GenBank/DDBJ databases">
        <title>Genome sequencing of Acetobacter type strain.</title>
        <authorList>
            <person name="Heo J."/>
            <person name="Lee D."/>
            <person name="Han B.-H."/>
            <person name="Hong S.-B."/>
            <person name="Kwon S.-W."/>
        </authorList>
    </citation>
    <scope>NUCLEOTIDE SEQUENCE [LARGE SCALE GENOMIC DNA]</scope>
    <source>
        <strain evidence="1 2">KACC 21251</strain>
    </source>
</reference>
<organism evidence="1 2">
    <name type="scientific">Acetobacter farinalis</name>
    <dbReference type="NCBI Taxonomy" id="1260984"/>
    <lineage>
        <taxon>Bacteria</taxon>
        <taxon>Pseudomonadati</taxon>
        <taxon>Pseudomonadota</taxon>
        <taxon>Alphaproteobacteria</taxon>
        <taxon>Acetobacterales</taxon>
        <taxon>Acetobacteraceae</taxon>
        <taxon>Acetobacter</taxon>
    </lineage>
</organism>
<comment type="caution">
    <text evidence="1">The sequence shown here is derived from an EMBL/GenBank/DDBJ whole genome shotgun (WGS) entry which is preliminary data.</text>
</comment>
<sequence>MPEADKSGADQPLAAQIHAFIPELADRAGQGLFLVILNGMGQAEAESHAV</sequence>